<name>A0A2S8BJC2_9MYCO</name>
<feature type="domain" description="Chorismate-utilising enzyme C-terminal" evidence="2">
    <location>
        <begin position="3"/>
        <end position="90"/>
    </location>
</feature>
<feature type="region of interest" description="Disordered" evidence="1">
    <location>
        <begin position="132"/>
        <end position="154"/>
    </location>
</feature>
<dbReference type="SUPFAM" id="SSF56322">
    <property type="entry name" value="ADC synthase"/>
    <property type="match status" value="1"/>
</dbReference>
<proteinExistence type="predicted"/>
<evidence type="ECO:0000313" key="4">
    <source>
        <dbReference type="Proteomes" id="UP000238296"/>
    </source>
</evidence>
<dbReference type="Pfam" id="PF00425">
    <property type="entry name" value="Chorismate_bind"/>
    <property type="match status" value="1"/>
</dbReference>
<evidence type="ECO:0000259" key="2">
    <source>
        <dbReference type="Pfam" id="PF00425"/>
    </source>
</evidence>
<dbReference type="EC" id="5.4.4.2" evidence="3"/>
<dbReference type="PANTHER" id="PTHR42839:SF2">
    <property type="entry name" value="ISOCHORISMATE SYNTHASE ENTC"/>
    <property type="match status" value="1"/>
</dbReference>
<gene>
    <name evidence="3" type="primary">menF</name>
    <name evidence="3" type="ORF">C1Y40_03049</name>
</gene>
<keyword evidence="3" id="KW-0413">Isomerase</keyword>
<dbReference type="InterPro" id="IPR005801">
    <property type="entry name" value="ADC_synthase"/>
</dbReference>
<comment type="caution">
    <text evidence="3">The sequence shown here is derived from an EMBL/GenBank/DDBJ whole genome shotgun (WGS) entry which is preliminary data.</text>
</comment>
<dbReference type="PANTHER" id="PTHR42839">
    <property type="entry name" value="ISOCHORISMATE SYNTHASE ENTC"/>
    <property type="match status" value="1"/>
</dbReference>
<reference evidence="3 4" key="1">
    <citation type="journal article" date="2017" name="Int. J. Syst. Evol. Microbiol.">
        <title>Mycobacterium talmoniae sp. nov., a slowly growing mycobacterium isolated from human respiratory samples.</title>
        <authorList>
            <person name="Davidson R.M."/>
            <person name="DeGroote M.A."/>
            <person name="Marola J.L."/>
            <person name="Buss S."/>
            <person name="Jones V."/>
            <person name="McNeil M.R."/>
            <person name="Freifeld A.G."/>
            <person name="Elaine Epperson L."/>
            <person name="Hasan N.A."/>
            <person name="Jackson M."/>
            <person name="Iwen P.C."/>
            <person name="Salfinger M."/>
            <person name="Strong M."/>
        </authorList>
    </citation>
    <scope>NUCLEOTIDE SEQUENCE [LARGE SCALE GENOMIC DNA]</scope>
    <source>
        <strain evidence="3 4">ATCC BAA-2683</strain>
    </source>
</reference>
<evidence type="ECO:0000313" key="3">
    <source>
        <dbReference type="EMBL" id="PQM46774.1"/>
    </source>
</evidence>
<accession>A0A2S8BJC2</accession>
<organism evidence="3 4">
    <name type="scientific">Mycobacterium talmoniae</name>
    <dbReference type="NCBI Taxonomy" id="1858794"/>
    <lineage>
        <taxon>Bacteria</taxon>
        <taxon>Bacillati</taxon>
        <taxon>Actinomycetota</taxon>
        <taxon>Actinomycetes</taxon>
        <taxon>Mycobacteriales</taxon>
        <taxon>Mycobacteriaceae</taxon>
        <taxon>Mycobacterium</taxon>
    </lineage>
</organism>
<dbReference type="Proteomes" id="UP000238296">
    <property type="component" value="Unassembled WGS sequence"/>
</dbReference>
<dbReference type="AlphaFoldDB" id="A0A2S8BJC2"/>
<dbReference type="EMBL" id="PPEA01000436">
    <property type="protein sequence ID" value="PQM46774.1"/>
    <property type="molecule type" value="Genomic_DNA"/>
</dbReference>
<dbReference type="Gene3D" id="3.60.120.10">
    <property type="entry name" value="Anthranilate synthase"/>
    <property type="match status" value="1"/>
</dbReference>
<protein>
    <submittedName>
        <fullName evidence="3">Isochorismate synthase MenF</fullName>
        <ecNumber evidence="3">5.4.4.2</ecNumber>
    </submittedName>
</protein>
<dbReference type="InterPro" id="IPR015890">
    <property type="entry name" value="Chorismate_C"/>
</dbReference>
<sequence length="154" mass="16175">MASGKNRHEHQLVIDTMRDALQPLCTDLRIAATPQLSHTAALWHLSTPITGRLRDTATTALDLALALHPTPAVGGVPTDAAVQLIGALEAIAGSTPVRSGGVTGTGTAAGWWRSAARSCPPIGAPRWRIPAAALSPDPIPTTKSTRPQRNSRRF</sequence>
<evidence type="ECO:0000256" key="1">
    <source>
        <dbReference type="SAM" id="MobiDB-lite"/>
    </source>
</evidence>
<dbReference type="GO" id="GO:0008909">
    <property type="term" value="F:isochorismate synthase activity"/>
    <property type="evidence" value="ECO:0007669"/>
    <property type="project" value="UniProtKB-EC"/>
</dbReference>